<dbReference type="InterPro" id="IPR001789">
    <property type="entry name" value="Sig_transdc_resp-reg_receiver"/>
</dbReference>
<dbReference type="GO" id="GO:0000976">
    <property type="term" value="F:transcription cis-regulatory region binding"/>
    <property type="evidence" value="ECO:0007669"/>
    <property type="project" value="TreeGrafter"/>
</dbReference>
<gene>
    <name evidence="10" type="ORF">IAA52_01755</name>
</gene>
<dbReference type="PANTHER" id="PTHR48111:SF1">
    <property type="entry name" value="TWO-COMPONENT RESPONSE REGULATOR ORR33"/>
    <property type="match status" value="1"/>
</dbReference>
<dbReference type="InterPro" id="IPR011006">
    <property type="entry name" value="CheY-like_superfamily"/>
</dbReference>
<evidence type="ECO:0000313" key="11">
    <source>
        <dbReference type="Proteomes" id="UP000824260"/>
    </source>
</evidence>
<dbReference type="Proteomes" id="UP000824260">
    <property type="component" value="Unassembled WGS sequence"/>
</dbReference>
<evidence type="ECO:0000313" key="10">
    <source>
        <dbReference type="EMBL" id="HIQ81807.1"/>
    </source>
</evidence>
<dbReference type="PROSITE" id="PS50110">
    <property type="entry name" value="RESPONSE_REGULATORY"/>
    <property type="match status" value="1"/>
</dbReference>
<evidence type="ECO:0000256" key="3">
    <source>
        <dbReference type="ARBA" id="ARBA00023012"/>
    </source>
</evidence>
<keyword evidence="6" id="KW-0804">Transcription</keyword>
<dbReference type="GO" id="GO:0005829">
    <property type="term" value="C:cytosol"/>
    <property type="evidence" value="ECO:0007669"/>
    <property type="project" value="TreeGrafter"/>
</dbReference>
<feature type="domain" description="Response regulatory" evidence="9">
    <location>
        <begin position="3"/>
        <end position="122"/>
    </location>
</feature>
<dbReference type="GO" id="GO:0032993">
    <property type="term" value="C:protein-DNA complex"/>
    <property type="evidence" value="ECO:0007669"/>
    <property type="project" value="TreeGrafter"/>
</dbReference>
<dbReference type="SMART" id="SM00850">
    <property type="entry name" value="LytTR"/>
    <property type="match status" value="1"/>
</dbReference>
<sequence>MISVAICDDDEKQLETISALLTEYQALRPDVSMRVSGFSSGESLIACTKSVFFDLYILDVLMPGVNGIAVGLRLREMGAAGEIIYLSASRDFAVESYQAQAFFYLLKPVASDRLFPVLDRVAALLNRRQTEEILIHTPGGPERVALQDILYVERVQRSMCYHCAGGKAVSSVSLRVPFQEAVSSLLKHRCFLICGASIALNLRHVNAVEQGVAIMSDATRVPIPRRLGAQIRRAWMDYWLEANAT</sequence>
<dbReference type="PANTHER" id="PTHR48111">
    <property type="entry name" value="REGULATOR OF RPOS"/>
    <property type="match status" value="1"/>
</dbReference>
<keyword evidence="2 8" id="KW-0597">Phosphoprotein</keyword>
<evidence type="ECO:0000259" key="9">
    <source>
        <dbReference type="PROSITE" id="PS50110"/>
    </source>
</evidence>
<evidence type="ECO:0000256" key="7">
    <source>
        <dbReference type="ARBA" id="ARBA00024867"/>
    </source>
</evidence>
<keyword evidence="4" id="KW-0805">Transcription regulation</keyword>
<dbReference type="EMBL" id="DVFZ01000018">
    <property type="protein sequence ID" value="HIQ81807.1"/>
    <property type="molecule type" value="Genomic_DNA"/>
</dbReference>
<dbReference type="SUPFAM" id="SSF52172">
    <property type="entry name" value="CheY-like"/>
    <property type="match status" value="1"/>
</dbReference>
<dbReference type="SMART" id="SM00448">
    <property type="entry name" value="REC"/>
    <property type="match status" value="1"/>
</dbReference>
<dbReference type="InterPro" id="IPR039420">
    <property type="entry name" value="WalR-like"/>
</dbReference>
<dbReference type="Gene3D" id="2.40.50.1020">
    <property type="entry name" value="LytTr DNA-binding domain"/>
    <property type="match status" value="1"/>
</dbReference>
<evidence type="ECO:0000256" key="1">
    <source>
        <dbReference type="ARBA" id="ARBA00018672"/>
    </source>
</evidence>
<dbReference type="GO" id="GO:0006355">
    <property type="term" value="P:regulation of DNA-templated transcription"/>
    <property type="evidence" value="ECO:0007669"/>
    <property type="project" value="TreeGrafter"/>
</dbReference>
<name>A0A9D0ZJP8_9FIRM</name>
<comment type="function">
    <text evidence="7">May play the central regulatory role in sporulation. It may be an element of the effector pathway responsible for the activation of sporulation genes in response to nutritional stress. Spo0A may act in concert with spo0H (a sigma factor) to control the expression of some genes that are critical to the sporulation process.</text>
</comment>
<dbReference type="InterPro" id="IPR007492">
    <property type="entry name" value="LytTR_DNA-bd_dom"/>
</dbReference>
<evidence type="ECO:0000256" key="8">
    <source>
        <dbReference type="PROSITE-ProRule" id="PRU00169"/>
    </source>
</evidence>
<accession>A0A9D0ZJP8</accession>
<evidence type="ECO:0000256" key="5">
    <source>
        <dbReference type="ARBA" id="ARBA00023125"/>
    </source>
</evidence>
<keyword evidence="3" id="KW-0902">Two-component regulatory system</keyword>
<dbReference type="Gene3D" id="3.40.50.2300">
    <property type="match status" value="1"/>
</dbReference>
<dbReference type="AlphaFoldDB" id="A0A9D0ZJP8"/>
<protein>
    <recommendedName>
        <fullName evidence="1">Stage 0 sporulation protein A homolog</fullName>
    </recommendedName>
</protein>
<dbReference type="CDD" id="cd00156">
    <property type="entry name" value="REC"/>
    <property type="match status" value="1"/>
</dbReference>
<reference evidence="10" key="1">
    <citation type="submission" date="2020-10" db="EMBL/GenBank/DDBJ databases">
        <authorList>
            <person name="Gilroy R."/>
        </authorList>
    </citation>
    <scope>NUCLEOTIDE SEQUENCE</scope>
    <source>
        <strain evidence="10">ChiSjej6B24-2974</strain>
    </source>
</reference>
<organism evidence="10 11">
    <name type="scientific">Candidatus Pullichristensenella stercorigallinarum</name>
    <dbReference type="NCBI Taxonomy" id="2840909"/>
    <lineage>
        <taxon>Bacteria</taxon>
        <taxon>Bacillati</taxon>
        <taxon>Bacillota</taxon>
        <taxon>Clostridia</taxon>
        <taxon>Candidatus Pullichristensenella</taxon>
    </lineage>
</organism>
<evidence type="ECO:0000256" key="6">
    <source>
        <dbReference type="ARBA" id="ARBA00023163"/>
    </source>
</evidence>
<evidence type="ECO:0000256" key="4">
    <source>
        <dbReference type="ARBA" id="ARBA00023015"/>
    </source>
</evidence>
<feature type="modified residue" description="4-aspartylphosphate" evidence="8">
    <location>
        <position position="59"/>
    </location>
</feature>
<dbReference type="Pfam" id="PF00072">
    <property type="entry name" value="Response_reg"/>
    <property type="match status" value="1"/>
</dbReference>
<reference evidence="10" key="2">
    <citation type="journal article" date="2021" name="PeerJ">
        <title>Extensive microbial diversity within the chicken gut microbiome revealed by metagenomics and culture.</title>
        <authorList>
            <person name="Gilroy R."/>
            <person name="Ravi A."/>
            <person name="Getino M."/>
            <person name="Pursley I."/>
            <person name="Horton D.L."/>
            <person name="Alikhan N.F."/>
            <person name="Baker D."/>
            <person name="Gharbi K."/>
            <person name="Hall N."/>
            <person name="Watson M."/>
            <person name="Adriaenssens E.M."/>
            <person name="Foster-Nyarko E."/>
            <person name="Jarju S."/>
            <person name="Secka A."/>
            <person name="Antonio M."/>
            <person name="Oren A."/>
            <person name="Chaudhuri R.R."/>
            <person name="La Ragione R."/>
            <person name="Hildebrand F."/>
            <person name="Pallen M.J."/>
        </authorList>
    </citation>
    <scope>NUCLEOTIDE SEQUENCE</scope>
    <source>
        <strain evidence="10">ChiSjej6B24-2974</strain>
    </source>
</reference>
<evidence type="ECO:0000256" key="2">
    <source>
        <dbReference type="ARBA" id="ARBA00022553"/>
    </source>
</evidence>
<keyword evidence="5" id="KW-0238">DNA-binding</keyword>
<proteinExistence type="predicted"/>
<comment type="caution">
    <text evidence="10">The sequence shown here is derived from an EMBL/GenBank/DDBJ whole genome shotgun (WGS) entry which is preliminary data.</text>
</comment>
<dbReference type="GO" id="GO:0000156">
    <property type="term" value="F:phosphorelay response regulator activity"/>
    <property type="evidence" value="ECO:0007669"/>
    <property type="project" value="TreeGrafter"/>
</dbReference>